<dbReference type="Gene3D" id="3.30.70.330">
    <property type="match status" value="3"/>
</dbReference>
<dbReference type="PANTHER" id="PTHR21245">
    <property type="entry name" value="HETEROGENEOUS NUCLEAR RIBONUCLEOPROTEIN"/>
    <property type="match status" value="1"/>
</dbReference>
<sequence>MPPRAAKKAAAKKPSPRTRRSPLTASPATSAGALPTVEEEEEKALEAQASPSVAGQEDNVEADEKMSLEQEGSLPEAGVCLSPAANGEDEGAEGEKAAAAEVIAPAAVEEGAPLPKTEDVGEADDLQEMVEDPEASVESEVEPLASTETAEEEERPEVFTEVKGAEKSIVEKGTVSKVEGSEACGFEVGDAAGGVMSGSDNGSDNGEDEDEVDPSMYMNAPMTDRKSNKESEIFVGGLGKEAVEDDLLNVFGEFGEIQSARIVKHPKTQKSKGFAFIRYATVEQAKKALAEFKDGTEIRGKRVGISASVDNDTLYLGNICKTWTKDHVLETLKGFGVSTEEVLLPDDPQKEGNNKGFAFLEFDSHSDAMAAFQRLRKPDAIFGCDRSAKVAFAQFSMHPSEEVMSQVKSVYLEGLPLTWDEEKVKEMCKQYGDIEKVQLSRNFRKKKRKDFGFVAFTSHENAVACVEGINDAELGEEDIKVKASLAKPQRKGRLAKQGVRGGFKVEKNGEVAKEAGQSKAKSQAKAEGTHGKEKSLPKIKGTKDKNSSESKGKAVGGKNNAQYRQKNVEPQRDGKRGRKGMSIDNNTRPSKKARSDLNLHTRPSGGFGSKRSAHHRIMRTSDVAHPITHASHYAEPASGYQPYGYAGASGSKHRHSDLEPHAGYLPAPRRGPDSYGYAQRSTAAYENQQRINSGAYDDQETISAVGYDDQRRTYSGGYGNQQRPIVGGYNNPQRIGAVYPAAGLELRSSYTGYSEYSGYEAGYPYSNAGAYAPQGPYY</sequence>
<keyword evidence="5" id="KW-0687">Ribonucleoprotein</keyword>
<dbReference type="CDD" id="cd00590">
    <property type="entry name" value="RRM_SF"/>
    <property type="match status" value="2"/>
</dbReference>
<dbReference type="InterPro" id="IPR035979">
    <property type="entry name" value="RBD_domain_sf"/>
</dbReference>
<feature type="region of interest" description="Disordered" evidence="3">
    <location>
        <begin position="1"/>
        <end position="163"/>
    </location>
</feature>
<feature type="compositionally biased region" description="Basic residues" evidence="3">
    <location>
        <begin position="1"/>
        <end position="20"/>
    </location>
</feature>
<protein>
    <submittedName>
        <fullName evidence="5">Heterogeneous nuclear ribonucleoprotein Q</fullName>
    </submittedName>
</protein>
<dbReference type="InterPro" id="IPR012677">
    <property type="entry name" value="Nucleotide-bd_a/b_plait_sf"/>
</dbReference>
<evidence type="ECO:0000259" key="4">
    <source>
        <dbReference type="PROSITE" id="PS50102"/>
    </source>
</evidence>
<dbReference type="InterPro" id="IPR000504">
    <property type="entry name" value="RRM_dom"/>
</dbReference>
<dbReference type="GO" id="GO:0003723">
    <property type="term" value="F:RNA binding"/>
    <property type="evidence" value="ECO:0007669"/>
    <property type="project" value="UniProtKB-UniRule"/>
</dbReference>
<dbReference type="PROSITE" id="PS50102">
    <property type="entry name" value="RRM"/>
    <property type="match status" value="3"/>
</dbReference>
<feature type="domain" description="RRM" evidence="4">
    <location>
        <begin position="231"/>
        <end position="310"/>
    </location>
</feature>
<feature type="domain" description="RRM" evidence="4">
    <location>
        <begin position="312"/>
        <end position="395"/>
    </location>
</feature>
<feature type="compositionally biased region" description="Acidic residues" evidence="3">
    <location>
        <begin position="120"/>
        <end position="141"/>
    </location>
</feature>
<feature type="compositionally biased region" description="Basic and acidic residues" evidence="3">
    <location>
        <begin position="503"/>
        <end position="513"/>
    </location>
</feature>
<dbReference type="Pfam" id="PF00076">
    <property type="entry name" value="RRM_1"/>
    <property type="match status" value="3"/>
</dbReference>
<reference evidence="5" key="1">
    <citation type="submission" date="2015-07" db="EMBL/GenBank/DDBJ databases">
        <title>Transcriptome Assembly of Anthurium amnicola.</title>
        <authorList>
            <person name="Suzuki J."/>
        </authorList>
    </citation>
    <scope>NUCLEOTIDE SEQUENCE</scope>
</reference>
<accession>A0A1D1XE69</accession>
<dbReference type="SUPFAM" id="SSF54928">
    <property type="entry name" value="RNA-binding domain, RBD"/>
    <property type="match status" value="2"/>
</dbReference>
<evidence type="ECO:0000256" key="2">
    <source>
        <dbReference type="PROSITE-ProRule" id="PRU00176"/>
    </source>
</evidence>
<evidence type="ECO:0000256" key="1">
    <source>
        <dbReference type="ARBA" id="ARBA00022884"/>
    </source>
</evidence>
<feature type="compositionally biased region" description="Low complexity" evidence="3">
    <location>
        <begin position="514"/>
        <end position="526"/>
    </location>
</feature>
<dbReference type="SMART" id="SM00360">
    <property type="entry name" value="RRM"/>
    <property type="match status" value="3"/>
</dbReference>
<feature type="compositionally biased region" description="Basic and acidic residues" evidence="3">
    <location>
        <begin position="527"/>
        <end position="552"/>
    </location>
</feature>
<evidence type="ECO:0000313" key="5">
    <source>
        <dbReference type="EMBL" id="JAT40707.1"/>
    </source>
</evidence>
<dbReference type="AlphaFoldDB" id="A0A1D1XE69"/>
<feature type="region of interest" description="Disordered" evidence="3">
    <location>
        <begin position="487"/>
        <end position="613"/>
    </location>
</feature>
<gene>
    <name evidence="5" type="primary">Syncrip_2</name>
    <name evidence="5" type="ORF">g.48706</name>
</gene>
<feature type="region of interest" description="Disordered" evidence="3">
    <location>
        <begin position="188"/>
        <end position="213"/>
    </location>
</feature>
<proteinExistence type="predicted"/>
<organism evidence="5">
    <name type="scientific">Anthurium amnicola</name>
    <dbReference type="NCBI Taxonomy" id="1678845"/>
    <lineage>
        <taxon>Eukaryota</taxon>
        <taxon>Viridiplantae</taxon>
        <taxon>Streptophyta</taxon>
        <taxon>Embryophyta</taxon>
        <taxon>Tracheophyta</taxon>
        <taxon>Spermatophyta</taxon>
        <taxon>Magnoliopsida</taxon>
        <taxon>Liliopsida</taxon>
        <taxon>Araceae</taxon>
        <taxon>Pothoideae</taxon>
        <taxon>Potheae</taxon>
        <taxon>Anthurium</taxon>
    </lineage>
</organism>
<dbReference type="GO" id="GO:1990904">
    <property type="term" value="C:ribonucleoprotein complex"/>
    <property type="evidence" value="ECO:0007669"/>
    <property type="project" value="UniProtKB-KW"/>
</dbReference>
<feature type="compositionally biased region" description="Low complexity" evidence="3">
    <location>
        <begin position="99"/>
        <end position="112"/>
    </location>
</feature>
<evidence type="ECO:0000256" key="3">
    <source>
        <dbReference type="SAM" id="MobiDB-lite"/>
    </source>
</evidence>
<dbReference type="EMBL" id="GDJX01027229">
    <property type="protein sequence ID" value="JAT40707.1"/>
    <property type="molecule type" value="Transcribed_RNA"/>
</dbReference>
<name>A0A1D1XE69_9ARAE</name>
<keyword evidence="1 2" id="KW-0694">RNA-binding</keyword>
<feature type="domain" description="RRM" evidence="4">
    <location>
        <begin position="408"/>
        <end position="486"/>
    </location>
</feature>